<dbReference type="InterPro" id="IPR050109">
    <property type="entry name" value="HTH-type_TetR-like_transc_reg"/>
</dbReference>
<gene>
    <name evidence="4" type="ORF">DFR74_10177</name>
</gene>
<evidence type="ECO:0000256" key="2">
    <source>
        <dbReference type="PROSITE-ProRule" id="PRU00335"/>
    </source>
</evidence>
<dbReference type="PANTHER" id="PTHR30055">
    <property type="entry name" value="HTH-TYPE TRANSCRIPTIONAL REGULATOR RUTR"/>
    <property type="match status" value="1"/>
</dbReference>
<evidence type="ECO:0000313" key="4">
    <source>
        <dbReference type="EMBL" id="RBO96066.1"/>
    </source>
</evidence>
<dbReference type="PANTHER" id="PTHR30055:SF153">
    <property type="entry name" value="HTH-TYPE TRANSCRIPTIONAL REPRESSOR RV3405C"/>
    <property type="match status" value="1"/>
</dbReference>
<dbReference type="GO" id="GO:0003700">
    <property type="term" value="F:DNA-binding transcription factor activity"/>
    <property type="evidence" value="ECO:0007669"/>
    <property type="project" value="TreeGrafter"/>
</dbReference>
<dbReference type="Pfam" id="PF00440">
    <property type="entry name" value="TetR_N"/>
    <property type="match status" value="1"/>
</dbReference>
<dbReference type="PRINTS" id="PR00455">
    <property type="entry name" value="HTHTETR"/>
</dbReference>
<dbReference type="Proteomes" id="UP000252586">
    <property type="component" value="Unassembled WGS sequence"/>
</dbReference>
<dbReference type="Gene3D" id="1.10.357.10">
    <property type="entry name" value="Tetracycline Repressor, domain 2"/>
    <property type="match status" value="1"/>
</dbReference>
<feature type="DNA-binding region" description="H-T-H motif" evidence="2">
    <location>
        <begin position="55"/>
        <end position="74"/>
    </location>
</feature>
<dbReference type="RefSeq" id="WP_232331795.1">
    <property type="nucleotide sequence ID" value="NZ_QNRE01000001.1"/>
</dbReference>
<comment type="caution">
    <text evidence="4">The sequence shown here is derived from an EMBL/GenBank/DDBJ whole genome shotgun (WGS) entry which is preliminary data.</text>
</comment>
<keyword evidence="1 2" id="KW-0238">DNA-binding</keyword>
<sequence>MDSAPPGGMRGATESLISRAFTAGPVAADESDEIRNRLLDAAYEQFSRFGIQRSTMEDVARRANVSRITVYRRFTGKDELVEQVVLRQFRRYFQQFSAEVRQANSLDERIAAGFVSSLRAIRGDPIIAGLVAADPDQFASSMFGDEGRTLAAVRGFVANRLRDEQRAGFVASTLDTERVAEIMVRICASFLTIPSQVVNLDDEDELAEFARLYLVPMVRPRDLSGAAGS</sequence>
<dbReference type="SUPFAM" id="SSF46689">
    <property type="entry name" value="Homeodomain-like"/>
    <property type="match status" value="1"/>
</dbReference>
<dbReference type="EMBL" id="QNRE01000001">
    <property type="protein sequence ID" value="RBO96066.1"/>
    <property type="molecule type" value="Genomic_DNA"/>
</dbReference>
<evidence type="ECO:0000256" key="1">
    <source>
        <dbReference type="ARBA" id="ARBA00023125"/>
    </source>
</evidence>
<name>A0A366E115_9NOCA</name>
<reference evidence="4 5" key="1">
    <citation type="submission" date="2018-06" db="EMBL/GenBank/DDBJ databases">
        <title>Genomic Encyclopedia of Type Strains, Phase IV (KMG-IV): sequencing the most valuable type-strain genomes for metagenomic binning, comparative biology and taxonomic classification.</title>
        <authorList>
            <person name="Goeker M."/>
        </authorList>
    </citation>
    <scope>NUCLEOTIDE SEQUENCE [LARGE SCALE GENOMIC DNA]</scope>
    <source>
        <strain evidence="4 5">DSM 44599</strain>
    </source>
</reference>
<dbReference type="STRING" id="1210090.GCA_001613185_04211"/>
<evidence type="ECO:0000313" key="5">
    <source>
        <dbReference type="Proteomes" id="UP000252586"/>
    </source>
</evidence>
<proteinExistence type="predicted"/>
<dbReference type="AlphaFoldDB" id="A0A366E115"/>
<feature type="domain" description="HTH tetR-type" evidence="3">
    <location>
        <begin position="32"/>
        <end position="92"/>
    </location>
</feature>
<protein>
    <submittedName>
        <fullName evidence="4">TetR family transcriptional regulator</fullName>
    </submittedName>
</protein>
<keyword evidence="5" id="KW-1185">Reference proteome</keyword>
<accession>A0A366E115</accession>
<dbReference type="GO" id="GO:0000976">
    <property type="term" value="F:transcription cis-regulatory region binding"/>
    <property type="evidence" value="ECO:0007669"/>
    <property type="project" value="TreeGrafter"/>
</dbReference>
<dbReference type="InterPro" id="IPR001647">
    <property type="entry name" value="HTH_TetR"/>
</dbReference>
<dbReference type="PROSITE" id="PS50977">
    <property type="entry name" value="HTH_TETR_2"/>
    <property type="match status" value="1"/>
</dbReference>
<organism evidence="4 5">
    <name type="scientific">Nocardia puris</name>
    <dbReference type="NCBI Taxonomy" id="208602"/>
    <lineage>
        <taxon>Bacteria</taxon>
        <taxon>Bacillati</taxon>
        <taxon>Actinomycetota</taxon>
        <taxon>Actinomycetes</taxon>
        <taxon>Mycobacteriales</taxon>
        <taxon>Nocardiaceae</taxon>
        <taxon>Nocardia</taxon>
    </lineage>
</organism>
<dbReference type="InterPro" id="IPR009057">
    <property type="entry name" value="Homeodomain-like_sf"/>
</dbReference>
<evidence type="ECO:0000259" key="3">
    <source>
        <dbReference type="PROSITE" id="PS50977"/>
    </source>
</evidence>